<dbReference type="PANTHER" id="PTHR42885:SF2">
    <property type="entry name" value="HISTIDINOL-PHOSPHATE AMINOTRANSFERASE"/>
    <property type="match status" value="1"/>
</dbReference>
<evidence type="ECO:0000256" key="11">
    <source>
        <dbReference type="HAMAP-Rule" id="MF_01023"/>
    </source>
</evidence>
<evidence type="ECO:0000256" key="4">
    <source>
        <dbReference type="ARBA" id="ARBA00011738"/>
    </source>
</evidence>
<dbReference type="EMBL" id="JAXGFP010000001">
    <property type="protein sequence ID" value="MEG3182785.1"/>
    <property type="molecule type" value="Genomic_DNA"/>
</dbReference>
<dbReference type="InterPro" id="IPR005861">
    <property type="entry name" value="HisP_aminotrans"/>
</dbReference>
<evidence type="ECO:0000256" key="2">
    <source>
        <dbReference type="ARBA" id="ARBA00005011"/>
    </source>
</evidence>
<dbReference type="GO" id="GO:0004400">
    <property type="term" value="F:histidinol-phosphate transaminase activity"/>
    <property type="evidence" value="ECO:0007669"/>
    <property type="project" value="UniProtKB-EC"/>
</dbReference>
<comment type="similarity">
    <text evidence="3 11">Belongs to the class-II pyridoxal-phosphate-dependent aminotransferase family. Histidinol-phosphate aminotransferase subfamily.</text>
</comment>
<evidence type="ECO:0000256" key="6">
    <source>
        <dbReference type="ARBA" id="ARBA00022605"/>
    </source>
</evidence>
<reference evidence="13 14" key="1">
    <citation type="journal article" date="2016" name="Int. J. Syst. Evol. Microbiol.">
        <title>Lysobacter erysipheiresistens sp. nov., an antagonist of powdery mildew, isolated from tobacco-cultivated soil.</title>
        <authorList>
            <person name="Xie B."/>
            <person name="Li T."/>
            <person name="Lin X."/>
            <person name="Wang C.J."/>
            <person name="Chen Y.J."/>
            <person name="Liu W.J."/>
            <person name="Zhao Z.W."/>
        </authorList>
    </citation>
    <scope>NUCLEOTIDE SEQUENCE [LARGE SCALE GENOMIC DNA]</scope>
    <source>
        <strain evidence="13 14">RS-LYSO-3</strain>
    </source>
</reference>
<dbReference type="Gene3D" id="3.40.640.10">
    <property type="entry name" value="Type I PLP-dependent aspartate aminotransferase-like (Major domain)"/>
    <property type="match status" value="1"/>
</dbReference>
<evidence type="ECO:0000256" key="8">
    <source>
        <dbReference type="ARBA" id="ARBA00022898"/>
    </source>
</evidence>
<dbReference type="HAMAP" id="MF_01023">
    <property type="entry name" value="HisC_aminotrans_2"/>
    <property type="match status" value="1"/>
</dbReference>
<comment type="pathway">
    <text evidence="2 11">Amino-acid biosynthesis; L-histidine biosynthesis; L-histidine from 5-phospho-alpha-D-ribose 1-diphosphate: step 7/9.</text>
</comment>
<dbReference type="Gene3D" id="3.90.1150.10">
    <property type="entry name" value="Aspartate Aminotransferase, domain 1"/>
    <property type="match status" value="1"/>
</dbReference>
<dbReference type="InterPro" id="IPR015424">
    <property type="entry name" value="PyrdxlP-dep_Trfase"/>
</dbReference>
<evidence type="ECO:0000256" key="3">
    <source>
        <dbReference type="ARBA" id="ARBA00007970"/>
    </source>
</evidence>
<evidence type="ECO:0000313" key="13">
    <source>
        <dbReference type="EMBL" id="MEG3182785.1"/>
    </source>
</evidence>
<comment type="cofactor">
    <cofactor evidence="1 11">
        <name>pyridoxal 5'-phosphate</name>
        <dbReference type="ChEBI" id="CHEBI:597326"/>
    </cofactor>
</comment>
<keyword evidence="9 11" id="KW-0368">Histidine biosynthesis</keyword>
<feature type="domain" description="Aminotransferase class I/classII large" evidence="12">
    <location>
        <begin position="27"/>
        <end position="348"/>
    </location>
</feature>
<keyword evidence="5 11" id="KW-0032">Aminotransferase</keyword>
<dbReference type="Pfam" id="PF00155">
    <property type="entry name" value="Aminotran_1_2"/>
    <property type="match status" value="1"/>
</dbReference>
<evidence type="ECO:0000256" key="9">
    <source>
        <dbReference type="ARBA" id="ARBA00023102"/>
    </source>
</evidence>
<organism evidence="13 14">
    <name type="scientific">Novilysobacter erysipheiresistens</name>
    <dbReference type="NCBI Taxonomy" id="1749332"/>
    <lineage>
        <taxon>Bacteria</taxon>
        <taxon>Pseudomonadati</taxon>
        <taxon>Pseudomonadota</taxon>
        <taxon>Gammaproteobacteria</taxon>
        <taxon>Lysobacterales</taxon>
        <taxon>Lysobacteraceae</taxon>
        <taxon>Novilysobacter</taxon>
    </lineage>
</organism>
<name>A0ABU7YV32_9GAMM</name>
<evidence type="ECO:0000313" key="14">
    <source>
        <dbReference type="Proteomes" id="UP001355056"/>
    </source>
</evidence>
<dbReference type="CDD" id="cd00609">
    <property type="entry name" value="AAT_like"/>
    <property type="match status" value="1"/>
</dbReference>
<comment type="catalytic activity">
    <reaction evidence="10 11">
        <text>L-histidinol phosphate + 2-oxoglutarate = 3-(imidazol-4-yl)-2-oxopropyl phosphate + L-glutamate</text>
        <dbReference type="Rhea" id="RHEA:23744"/>
        <dbReference type="ChEBI" id="CHEBI:16810"/>
        <dbReference type="ChEBI" id="CHEBI:29985"/>
        <dbReference type="ChEBI" id="CHEBI:57766"/>
        <dbReference type="ChEBI" id="CHEBI:57980"/>
        <dbReference type="EC" id="2.6.1.9"/>
    </reaction>
</comment>
<proteinExistence type="inferred from homology"/>
<dbReference type="PANTHER" id="PTHR42885">
    <property type="entry name" value="HISTIDINOL-PHOSPHATE AMINOTRANSFERASE-RELATED"/>
    <property type="match status" value="1"/>
</dbReference>
<dbReference type="EC" id="2.6.1.9" evidence="11"/>
<evidence type="ECO:0000259" key="12">
    <source>
        <dbReference type="Pfam" id="PF00155"/>
    </source>
</evidence>
<keyword evidence="8 11" id="KW-0663">Pyridoxal phosphate</keyword>
<dbReference type="InterPro" id="IPR015421">
    <property type="entry name" value="PyrdxlP-dep_Trfase_major"/>
</dbReference>
<evidence type="ECO:0000256" key="5">
    <source>
        <dbReference type="ARBA" id="ARBA00022576"/>
    </source>
</evidence>
<dbReference type="SUPFAM" id="SSF53383">
    <property type="entry name" value="PLP-dependent transferases"/>
    <property type="match status" value="1"/>
</dbReference>
<dbReference type="NCBIfam" id="TIGR01141">
    <property type="entry name" value="hisC"/>
    <property type="match status" value="1"/>
</dbReference>
<gene>
    <name evidence="11 13" type="primary">hisC</name>
    <name evidence="13" type="ORF">SNE34_01995</name>
</gene>
<evidence type="ECO:0000256" key="10">
    <source>
        <dbReference type="ARBA" id="ARBA00047481"/>
    </source>
</evidence>
<feature type="modified residue" description="N6-(pyridoxal phosphate)lysine" evidence="11">
    <location>
        <position position="212"/>
    </location>
</feature>
<protein>
    <recommendedName>
        <fullName evidence="11">Histidinol-phosphate aminotransferase</fullName>
        <ecNumber evidence="11">2.6.1.9</ecNumber>
    </recommendedName>
    <alternativeName>
        <fullName evidence="11">Imidazole acetol-phosphate transaminase</fullName>
    </alternativeName>
</protein>
<comment type="subunit">
    <text evidence="4 11">Homodimer.</text>
</comment>
<sequence length="356" mass="38017">MDLVREDLRGFAGYRSARSSKVDGDVWLNANESPWPNPADDAGRLRRYPEPQPATLRAAMALRYGCDADQLLLGRGSDEGIDLLVRALCRPGADAVVVTPPTFGMYEVCARLHGARVLEVPLVDGDGGFECEFDAVAEAAVAGGAKLVFLCSPGNPAGNALPLERIEALAVRLQARALVVVDEAYVEFAEAGSAVALIGRQPNIAVLRTLSKAHALAAARVGCVIADAGLVAVLQRCQAPYPLPVPCSDLARRALDDAAWWVTRERIATVIGERARLASTLAKLRQVRRVYPSSANFLLVRFVDAQVALEQLLQSGIVVRDMRAHAGLADALRITVGTPSQNNRLVDLIAAMEVAA</sequence>
<keyword evidence="6 11" id="KW-0028">Amino-acid biosynthesis</keyword>
<dbReference type="RefSeq" id="WP_332614606.1">
    <property type="nucleotide sequence ID" value="NZ_JAXGFP010000001.1"/>
</dbReference>
<accession>A0ABU7YV32</accession>
<comment type="caution">
    <text evidence="13">The sequence shown here is derived from an EMBL/GenBank/DDBJ whole genome shotgun (WGS) entry which is preliminary data.</text>
</comment>
<dbReference type="InterPro" id="IPR004839">
    <property type="entry name" value="Aminotransferase_I/II_large"/>
</dbReference>
<evidence type="ECO:0000256" key="1">
    <source>
        <dbReference type="ARBA" id="ARBA00001933"/>
    </source>
</evidence>
<dbReference type="Proteomes" id="UP001355056">
    <property type="component" value="Unassembled WGS sequence"/>
</dbReference>
<keyword evidence="7 11" id="KW-0808">Transferase</keyword>
<dbReference type="InterPro" id="IPR015422">
    <property type="entry name" value="PyrdxlP-dep_Trfase_small"/>
</dbReference>
<keyword evidence="14" id="KW-1185">Reference proteome</keyword>
<evidence type="ECO:0000256" key="7">
    <source>
        <dbReference type="ARBA" id="ARBA00022679"/>
    </source>
</evidence>